<dbReference type="PANTHER" id="PTHR43484:SF1">
    <property type="entry name" value="FLAGELLAR MOTOR SWITCH PROTEIN FLIN"/>
    <property type="match status" value="1"/>
</dbReference>
<evidence type="ECO:0000313" key="2">
    <source>
        <dbReference type="EMBL" id="OYD49987.1"/>
    </source>
</evidence>
<dbReference type="InterPro" id="IPR028976">
    <property type="entry name" value="CheC-like_sf"/>
</dbReference>
<dbReference type="Gene3D" id="3.40.1550.10">
    <property type="entry name" value="CheC-like"/>
    <property type="match status" value="1"/>
</dbReference>
<comment type="caution">
    <text evidence="2">The sequence shown here is derived from an EMBL/GenBank/DDBJ whole genome shotgun (WGS) entry which is preliminary data.</text>
</comment>
<accession>A0A235EN63</accession>
<dbReference type="RefSeq" id="WP_094290141.1">
    <property type="nucleotide sequence ID" value="NZ_NOIG01000008.1"/>
</dbReference>
<dbReference type="CDD" id="cd17910">
    <property type="entry name" value="CheC_ClassII"/>
    <property type="match status" value="1"/>
</dbReference>
<organism evidence="2 3">
    <name type="scientific">Acidovorax kalamii</name>
    <dbReference type="NCBI Taxonomy" id="2004485"/>
    <lineage>
        <taxon>Bacteria</taxon>
        <taxon>Pseudomonadati</taxon>
        <taxon>Pseudomonadota</taxon>
        <taxon>Betaproteobacteria</taxon>
        <taxon>Burkholderiales</taxon>
        <taxon>Comamonadaceae</taxon>
        <taxon>Acidovorax</taxon>
    </lineage>
</organism>
<dbReference type="EMBL" id="NOIG01000008">
    <property type="protein sequence ID" value="OYD49987.1"/>
    <property type="molecule type" value="Genomic_DNA"/>
</dbReference>
<dbReference type="SUPFAM" id="SSF103039">
    <property type="entry name" value="CheC-like"/>
    <property type="match status" value="1"/>
</dbReference>
<name>A0A235EN63_9BURK</name>
<keyword evidence="1" id="KW-0145">Chemotaxis</keyword>
<reference evidence="2 3" key="1">
    <citation type="submission" date="2017-07" db="EMBL/GenBank/DDBJ databases">
        <title>Acidovorax KNDSW TSA 6 genome sequence and assembly.</title>
        <authorList>
            <person name="Mayilraj S."/>
        </authorList>
    </citation>
    <scope>NUCLEOTIDE SEQUENCE [LARGE SCALE GENOMIC DNA]</scope>
    <source>
        <strain evidence="2 3">KNDSW-TSA6</strain>
    </source>
</reference>
<keyword evidence="3" id="KW-1185">Reference proteome</keyword>
<dbReference type="InterPro" id="IPR051469">
    <property type="entry name" value="FliN/MopA/SpaO"/>
</dbReference>
<gene>
    <name evidence="2" type="ORF">CBY09_13690</name>
</gene>
<dbReference type="OrthoDB" id="274823at2"/>
<evidence type="ECO:0000256" key="1">
    <source>
        <dbReference type="ARBA" id="ARBA00022500"/>
    </source>
</evidence>
<dbReference type="AlphaFoldDB" id="A0A235EN63"/>
<dbReference type="Proteomes" id="UP000215441">
    <property type="component" value="Unassembled WGS sequence"/>
</dbReference>
<dbReference type="GO" id="GO:0006935">
    <property type="term" value="P:chemotaxis"/>
    <property type="evidence" value="ECO:0007669"/>
    <property type="project" value="UniProtKB-KW"/>
</dbReference>
<evidence type="ECO:0008006" key="4">
    <source>
        <dbReference type="Google" id="ProtNLM"/>
    </source>
</evidence>
<evidence type="ECO:0000313" key="3">
    <source>
        <dbReference type="Proteomes" id="UP000215441"/>
    </source>
</evidence>
<dbReference type="PANTHER" id="PTHR43484">
    <property type="match status" value="1"/>
</dbReference>
<sequence>MTVQLDAEQIDALSEIFNIGVGKAAAAMGALMHDEVLLSVPHVSIFTVSEAAQQLGAAGSTMYGVRQPFRGTFNGDALLIFPGHKSLEIVRIVAGQSVPGEDLSAIEQDAMTEVGNVMLNACIAALSDLLGNEFQLSPPSIDVGDSRTILGTRIQNHLVVFLHIRFELLSSQIEGFVVFVLNTTSLEGLRAAVNRLLGRPAEMD</sequence>
<protein>
    <recommendedName>
        <fullName evidence="4">Chemotaxis protein CheC</fullName>
    </recommendedName>
</protein>
<proteinExistence type="predicted"/>